<evidence type="ECO:0000259" key="6">
    <source>
        <dbReference type="Pfam" id="PF02826"/>
    </source>
</evidence>
<dbReference type="EC" id="1.1.1.79" evidence="7"/>
<evidence type="ECO:0000256" key="3">
    <source>
        <dbReference type="ARBA" id="ARBA00023027"/>
    </source>
</evidence>
<dbReference type="GO" id="GO:0051287">
    <property type="term" value="F:NAD binding"/>
    <property type="evidence" value="ECO:0007669"/>
    <property type="project" value="InterPro"/>
</dbReference>
<accession>W9UZI6</accession>
<dbReference type="PANTHER" id="PTHR10996">
    <property type="entry name" value="2-HYDROXYACID DEHYDROGENASE-RELATED"/>
    <property type="match status" value="1"/>
</dbReference>
<dbReference type="PANTHER" id="PTHR10996:SF178">
    <property type="entry name" value="2-HYDROXYACID DEHYDROGENASE YGL185C-RELATED"/>
    <property type="match status" value="1"/>
</dbReference>
<dbReference type="RefSeq" id="WP_036507756.1">
    <property type="nucleotide sequence ID" value="NZ_AONB01000002.1"/>
</dbReference>
<reference evidence="8" key="1">
    <citation type="submission" date="2012-11" db="EMBL/GenBank/DDBJ databases">
        <authorList>
            <person name="Singh A."/>
            <person name="Pinnaka A.K."/>
            <person name="Vaidya B."/>
        </authorList>
    </citation>
    <scope>NUCLEOTIDE SEQUENCE [LARGE SCALE GENOMIC DNA]</scope>
    <source>
        <strain evidence="8">AK23</strain>
    </source>
</reference>
<dbReference type="InterPro" id="IPR050223">
    <property type="entry name" value="D-isomer_2-hydroxyacid_DH"/>
</dbReference>
<keyword evidence="1" id="KW-0521">NADP</keyword>
<dbReference type="Pfam" id="PF00389">
    <property type="entry name" value="2-Hacid_dh"/>
    <property type="match status" value="1"/>
</dbReference>
<evidence type="ECO:0000256" key="2">
    <source>
        <dbReference type="ARBA" id="ARBA00023002"/>
    </source>
</evidence>
<keyword evidence="8" id="KW-1185">Reference proteome</keyword>
<dbReference type="FunFam" id="3.40.50.720:FF:000213">
    <property type="entry name" value="Putative 2-hydroxyacid dehydrogenase"/>
    <property type="match status" value="1"/>
</dbReference>
<dbReference type="SUPFAM" id="SSF51735">
    <property type="entry name" value="NAD(P)-binding Rossmann-fold domains"/>
    <property type="match status" value="1"/>
</dbReference>
<keyword evidence="2 4" id="KW-0560">Oxidoreductase</keyword>
<evidence type="ECO:0000256" key="1">
    <source>
        <dbReference type="ARBA" id="ARBA00022857"/>
    </source>
</evidence>
<dbReference type="GO" id="GO:0005829">
    <property type="term" value="C:cytosol"/>
    <property type="evidence" value="ECO:0007669"/>
    <property type="project" value="TreeGrafter"/>
</dbReference>
<proteinExistence type="inferred from homology"/>
<feature type="domain" description="D-isomer specific 2-hydroxyacid dehydrogenase NAD-binding" evidence="6">
    <location>
        <begin position="114"/>
        <end position="287"/>
    </location>
</feature>
<comment type="caution">
    <text evidence="7">The sequence shown here is derived from an EMBL/GenBank/DDBJ whole genome shotgun (WGS) entry which is preliminary data.</text>
</comment>
<organism evidence="7 8">
    <name type="scientific">Nitrincola nitratireducens</name>
    <dbReference type="NCBI Taxonomy" id="1229521"/>
    <lineage>
        <taxon>Bacteria</taxon>
        <taxon>Pseudomonadati</taxon>
        <taxon>Pseudomonadota</taxon>
        <taxon>Gammaproteobacteria</taxon>
        <taxon>Oceanospirillales</taxon>
        <taxon>Oceanospirillaceae</taxon>
        <taxon>Nitrincola</taxon>
    </lineage>
</organism>
<dbReference type="STRING" id="1229521.D791_00719"/>
<dbReference type="AlphaFoldDB" id="W9UZI6"/>
<dbReference type="Pfam" id="PF02826">
    <property type="entry name" value="2-Hacid_dh_C"/>
    <property type="match status" value="1"/>
</dbReference>
<name>W9UZI6_9GAMM</name>
<dbReference type="GO" id="GO:0016618">
    <property type="term" value="F:hydroxypyruvate reductase [NAD(P)H] activity"/>
    <property type="evidence" value="ECO:0007669"/>
    <property type="project" value="TreeGrafter"/>
</dbReference>
<evidence type="ECO:0000259" key="5">
    <source>
        <dbReference type="Pfam" id="PF00389"/>
    </source>
</evidence>
<dbReference type="OrthoDB" id="9805416at2"/>
<dbReference type="SUPFAM" id="SSF52283">
    <property type="entry name" value="Formate/glycerate dehydrogenase catalytic domain-like"/>
    <property type="match status" value="1"/>
</dbReference>
<dbReference type="InterPro" id="IPR006139">
    <property type="entry name" value="D-isomer_2_OHA_DH_cat_dom"/>
</dbReference>
<keyword evidence="7" id="KW-0670">Pyruvate</keyword>
<evidence type="ECO:0000313" key="7">
    <source>
        <dbReference type="EMBL" id="EXJ12474.1"/>
    </source>
</evidence>
<keyword evidence="3" id="KW-0520">NAD</keyword>
<comment type="similarity">
    <text evidence="4">Belongs to the D-isomer specific 2-hydroxyacid dehydrogenase family.</text>
</comment>
<dbReference type="InterPro" id="IPR036291">
    <property type="entry name" value="NAD(P)-bd_dom_sf"/>
</dbReference>
<evidence type="ECO:0000256" key="4">
    <source>
        <dbReference type="RuleBase" id="RU003719"/>
    </source>
</evidence>
<dbReference type="PATRIC" id="fig|1229521.3.peg.734"/>
<dbReference type="Gene3D" id="3.40.50.720">
    <property type="entry name" value="NAD(P)-binding Rossmann-like Domain"/>
    <property type="match status" value="2"/>
</dbReference>
<protein>
    <submittedName>
        <fullName evidence="7">Glyoxylate/hydroxypyruvate reductase B</fullName>
        <ecNumber evidence="7">1.1.1.79</ecNumber>
    </submittedName>
</protein>
<dbReference type="CDD" id="cd12156">
    <property type="entry name" value="HPPR"/>
    <property type="match status" value="1"/>
</dbReference>
<reference evidence="7 8" key="2">
    <citation type="journal article" date="2015" name="Syst. Appl. Microbiol.">
        <title>Nitrincola nitratireducens sp. nov. isolated from a haloalkaline crater lake.</title>
        <authorList>
            <person name="Singh A."/>
            <person name="Vaidya B."/>
            <person name="Tanuku N.R."/>
            <person name="Pinnaka A.K."/>
        </authorList>
    </citation>
    <scope>NUCLEOTIDE SEQUENCE [LARGE SCALE GENOMIC DNA]</scope>
    <source>
        <strain evidence="7 8">AK23</strain>
    </source>
</reference>
<gene>
    <name evidence="7" type="primary">tkrA</name>
    <name evidence="7" type="ORF">D791_00719</name>
</gene>
<dbReference type="Proteomes" id="UP000019464">
    <property type="component" value="Unassembled WGS sequence"/>
</dbReference>
<dbReference type="InterPro" id="IPR006140">
    <property type="entry name" value="D-isomer_DH_NAD-bd"/>
</dbReference>
<sequence length="320" mass="34855">MTKLESKKPDVLVVWPNRPVQMQILEQTYTLHRLDLAKNPQALIKEVGERIRAVVTSHGGGFTRELLDQLPNLEIVCSSGVGIDSLCVEACHQRGIPVTHTPNVLNDDVADMGMMLLLATLRRLIPGERWIRGGHWQNEGMMPLNTSVRGKRLGIAGFGRIGKAVALRAEAFGMEVQYYGRSPQLEVAYPWYSNLIELASKSDVLLLTLPATPETHHIVNSDVLDALGAAGYLINIARGSIVDEIALLHALENNIIAGAGLDVFENEPFVPEAFFALENVVLQPHVASGTLETRGAMAQLVVDNLAAHFAGKNLLTPVSV</sequence>
<evidence type="ECO:0000313" key="8">
    <source>
        <dbReference type="Proteomes" id="UP000019464"/>
    </source>
</evidence>
<dbReference type="GO" id="GO:0030267">
    <property type="term" value="F:glyoxylate reductase (NADPH) activity"/>
    <property type="evidence" value="ECO:0007669"/>
    <property type="project" value="UniProtKB-EC"/>
</dbReference>
<dbReference type="EMBL" id="AONB01000002">
    <property type="protein sequence ID" value="EXJ12474.1"/>
    <property type="molecule type" value="Genomic_DNA"/>
</dbReference>
<feature type="domain" description="D-isomer specific 2-hydroxyacid dehydrogenase catalytic" evidence="5">
    <location>
        <begin position="13"/>
        <end position="318"/>
    </location>
</feature>